<sequence length="479" mass="50623">MQAKTTEFYINGEWVKPGTSHTRKLINPATEAVSGEVAMGESADVDAAIAAAKAAFPSWSVSPVEDRIALLERIIGCYKKRYADIVQAITLEMGAPVSLSQSAQAAMGIGHFSATLEILKSFEFSHQQGTTEIRKEPIGVVGLITPWNWPMNQVVCKVAPALAAGCTIVLKPSQDASLSAAILAEVLHEAGVPAGVFNLVQGSGSKIGDYMSRHPDIDMISFTGSTQAGAEVSKAAADTVKRVALELGGKSANIILDDADMTKAVTNGIKAVFANSGQTCTAPTRMLVPNSKMAEVVAIAKAVGEASQHAVGDPTNDKTGIGPVAHQRQFEKIQAMIAQGIEEGATLLCGGTGKPEGLTQGYYVKPTIFTDVTNDMTIAREEIFGPVLVIIGYRDDSDAVAIANDSPYGLSGYVSGADTDRVRRVASQMRTGMVHLNGAQPDLHAPFGGYKQSGNGREWGEHGLQDFLEIKSVLGWYKS</sequence>
<dbReference type="RefSeq" id="WP_073323512.1">
    <property type="nucleotide sequence ID" value="NZ_FQWD01000004.1"/>
</dbReference>
<evidence type="ECO:0000313" key="8">
    <source>
        <dbReference type="EMBL" id="SHG69632.1"/>
    </source>
</evidence>
<organism evidence="8 9">
    <name type="scientific">Marisediminitalea aggregata</name>
    <dbReference type="NCBI Taxonomy" id="634436"/>
    <lineage>
        <taxon>Bacteria</taxon>
        <taxon>Pseudomonadati</taxon>
        <taxon>Pseudomonadota</taxon>
        <taxon>Gammaproteobacteria</taxon>
        <taxon>Alteromonadales</taxon>
        <taxon>Alteromonadaceae</taxon>
        <taxon>Marisediminitalea</taxon>
    </lineage>
</organism>
<keyword evidence="9" id="KW-1185">Reference proteome</keyword>
<keyword evidence="2 6" id="KW-0560">Oxidoreductase</keyword>
<evidence type="ECO:0000259" key="7">
    <source>
        <dbReference type="Pfam" id="PF00171"/>
    </source>
</evidence>
<evidence type="ECO:0000256" key="5">
    <source>
        <dbReference type="PROSITE-ProRule" id="PRU10007"/>
    </source>
</evidence>
<gene>
    <name evidence="8" type="ORF">SAMN05216361_2825</name>
</gene>
<dbReference type="PROSITE" id="PS00687">
    <property type="entry name" value="ALDEHYDE_DEHYDR_GLU"/>
    <property type="match status" value="1"/>
</dbReference>
<dbReference type="EC" id="1.2.1.3" evidence="3"/>
<feature type="active site" evidence="5">
    <location>
        <position position="246"/>
    </location>
</feature>
<feature type="domain" description="Aldehyde dehydrogenase" evidence="7">
    <location>
        <begin position="14"/>
        <end position="473"/>
    </location>
</feature>
<dbReference type="Proteomes" id="UP000184520">
    <property type="component" value="Unassembled WGS sequence"/>
</dbReference>
<comment type="similarity">
    <text evidence="1 6">Belongs to the aldehyde dehydrogenase family.</text>
</comment>
<evidence type="ECO:0000256" key="4">
    <source>
        <dbReference type="ARBA" id="ARBA00049194"/>
    </source>
</evidence>
<dbReference type="InterPro" id="IPR016160">
    <property type="entry name" value="Ald_DH_CS_CYS"/>
</dbReference>
<dbReference type="SUPFAM" id="SSF53720">
    <property type="entry name" value="ALDH-like"/>
    <property type="match status" value="1"/>
</dbReference>
<dbReference type="Gene3D" id="3.40.309.10">
    <property type="entry name" value="Aldehyde Dehydrogenase, Chain A, domain 2"/>
    <property type="match status" value="1"/>
</dbReference>
<dbReference type="PROSITE" id="PS00070">
    <property type="entry name" value="ALDEHYDE_DEHYDR_CYS"/>
    <property type="match status" value="1"/>
</dbReference>
<protein>
    <recommendedName>
        <fullName evidence="3">aldehyde dehydrogenase (NAD(+))</fullName>
        <ecNumber evidence="3">1.2.1.3</ecNumber>
    </recommendedName>
</protein>
<evidence type="ECO:0000256" key="1">
    <source>
        <dbReference type="ARBA" id="ARBA00009986"/>
    </source>
</evidence>
<dbReference type="InterPro" id="IPR029510">
    <property type="entry name" value="Ald_DH_CS_GLU"/>
</dbReference>
<evidence type="ECO:0000313" key="9">
    <source>
        <dbReference type="Proteomes" id="UP000184520"/>
    </source>
</evidence>
<dbReference type="InterPro" id="IPR015590">
    <property type="entry name" value="Aldehyde_DH_dom"/>
</dbReference>
<reference evidence="9" key="1">
    <citation type="submission" date="2016-11" db="EMBL/GenBank/DDBJ databases">
        <authorList>
            <person name="Varghese N."/>
            <person name="Submissions S."/>
        </authorList>
    </citation>
    <scope>NUCLEOTIDE SEQUENCE [LARGE SCALE GENOMIC DNA]</scope>
    <source>
        <strain evidence="9">CGMCC 1.8995</strain>
    </source>
</reference>
<dbReference type="GO" id="GO:0004029">
    <property type="term" value="F:aldehyde dehydrogenase (NAD+) activity"/>
    <property type="evidence" value="ECO:0007669"/>
    <property type="project" value="UniProtKB-EC"/>
</dbReference>
<comment type="catalytic activity">
    <reaction evidence="4">
        <text>an aldehyde + NAD(+) + H2O = a carboxylate + NADH + 2 H(+)</text>
        <dbReference type="Rhea" id="RHEA:16185"/>
        <dbReference type="ChEBI" id="CHEBI:15377"/>
        <dbReference type="ChEBI" id="CHEBI:15378"/>
        <dbReference type="ChEBI" id="CHEBI:17478"/>
        <dbReference type="ChEBI" id="CHEBI:29067"/>
        <dbReference type="ChEBI" id="CHEBI:57540"/>
        <dbReference type="ChEBI" id="CHEBI:57945"/>
        <dbReference type="EC" id="1.2.1.3"/>
    </reaction>
</comment>
<dbReference type="OrthoDB" id="9812625at2"/>
<dbReference type="PANTHER" id="PTHR42804">
    <property type="entry name" value="ALDEHYDE DEHYDROGENASE"/>
    <property type="match status" value="1"/>
</dbReference>
<proteinExistence type="inferred from homology"/>
<dbReference type="PANTHER" id="PTHR42804:SF1">
    <property type="entry name" value="ALDEHYDE DEHYDROGENASE-RELATED"/>
    <property type="match status" value="1"/>
</dbReference>
<evidence type="ECO:0000256" key="6">
    <source>
        <dbReference type="RuleBase" id="RU003345"/>
    </source>
</evidence>
<dbReference type="EMBL" id="FQWD01000004">
    <property type="protein sequence ID" value="SHG69632.1"/>
    <property type="molecule type" value="Genomic_DNA"/>
</dbReference>
<dbReference type="InterPro" id="IPR016162">
    <property type="entry name" value="Ald_DH_N"/>
</dbReference>
<evidence type="ECO:0000256" key="3">
    <source>
        <dbReference type="ARBA" id="ARBA00024226"/>
    </source>
</evidence>
<dbReference type="AlphaFoldDB" id="A0A1M5LWX7"/>
<dbReference type="CDD" id="cd07138">
    <property type="entry name" value="ALDH_CddD_SSP0762"/>
    <property type="match status" value="1"/>
</dbReference>
<dbReference type="InterPro" id="IPR016163">
    <property type="entry name" value="Ald_DH_C"/>
</dbReference>
<dbReference type="FunFam" id="3.40.309.10:FF:000012">
    <property type="entry name" value="Betaine aldehyde dehydrogenase"/>
    <property type="match status" value="1"/>
</dbReference>
<dbReference type="Pfam" id="PF00171">
    <property type="entry name" value="Aldedh"/>
    <property type="match status" value="1"/>
</dbReference>
<accession>A0A1M5LWX7</accession>
<dbReference type="FunFam" id="3.40.605.10:FF:000007">
    <property type="entry name" value="NAD/NADP-dependent betaine aldehyde dehydrogenase"/>
    <property type="match status" value="1"/>
</dbReference>
<evidence type="ECO:0000256" key="2">
    <source>
        <dbReference type="ARBA" id="ARBA00023002"/>
    </source>
</evidence>
<name>A0A1M5LWX7_9ALTE</name>
<dbReference type="InterPro" id="IPR016161">
    <property type="entry name" value="Ald_DH/histidinol_DH"/>
</dbReference>
<dbReference type="Gene3D" id="3.40.605.10">
    <property type="entry name" value="Aldehyde Dehydrogenase, Chain A, domain 1"/>
    <property type="match status" value="1"/>
</dbReference>
<dbReference type="STRING" id="634436.SAMN05216361_2825"/>